<sequence length="184" mass="21361">MIYIHNIIKIKYVNEGYLPNYPYHMISDREMCTAFLNTSSNSFFTDNYPCVSESIKIEYTSLVTAIQYHIDKYLESAHTQSQYEIPDWVYSYMLGTVISVNSDPLDIHDLLVLLGCDNISDTFSDVASTLCYKESNQWLRKRPTFNGDSRYITYHGKRIDLRPPTMFGEPHVIKSARLRTSNLT</sequence>
<dbReference type="Proteomes" id="UP000016662">
    <property type="component" value="Unassembled WGS sequence"/>
</dbReference>
<gene>
    <name evidence="1" type="ORF">RUMCAL_00352</name>
</gene>
<dbReference type="AlphaFoldDB" id="U2KYU1"/>
<keyword evidence="2" id="KW-1185">Reference proteome</keyword>
<dbReference type="EMBL" id="AWVF01000031">
    <property type="protein sequence ID" value="ERJ97280.1"/>
    <property type="molecule type" value="Genomic_DNA"/>
</dbReference>
<accession>U2KYU1</accession>
<dbReference type="STRING" id="411473.RUMCAL_00352"/>
<reference evidence="1 2" key="1">
    <citation type="submission" date="2013-07" db="EMBL/GenBank/DDBJ databases">
        <authorList>
            <person name="Weinstock G."/>
            <person name="Sodergren E."/>
            <person name="Wylie T."/>
            <person name="Fulton L."/>
            <person name="Fulton R."/>
            <person name="Fronick C."/>
            <person name="O'Laughlin M."/>
            <person name="Godfrey J."/>
            <person name="Miner T."/>
            <person name="Herter B."/>
            <person name="Appelbaum E."/>
            <person name="Cordes M."/>
            <person name="Lek S."/>
            <person name="Wollam A."/>
            <person name="Pepin K.H."/>
            <person name="Palsikar V.B."/>
            <person name="Mitreva M."/>
            <person name="Wilson R.K."/>
        </authorList>
    </citation>
    <scope>NUCLEOTIDE SEQUENCE [LARGE SCALE GENOMIC DNA]</scope>
    <source>
        <strain evidence="1 2">ATCC 27760</strain>
    </source>
</reference>
<name>U2KYU1_9FIRM</name>
<comment type="caution">
    <text evidence="1">The sequence shown here is derived from an EMBL/GenBank/DDBJ whole genome shotgun (WGS) entry which is preliminary data.</text>
</comment>
<dbReference type="HOGENOM" id="CLU_1467188_0_0_9"/>
<proteinExistence type="predicted"/>
<evidence type="ECO:0000313" key="2">
    <source>
        <dbReference type="Proteomes" id="UP000016662"/>
    </source>
</evidence>
<evidence type="ECO:0000313" key="1">
    <source>
        <dbReference type="EMBL" id="ERJ97280.1"/>
    </source>
</evidence>
<organism evidence="1 2">
    <name type="scientific">Ruminococcus callidus ATCC 27760</name>
    <dbReference type="NCBI Taxonomy" id="411473"/>
    <lineage>
        <taxon>Bacteria</taxon>
        <taxon>Bacillati</taxon>
        <taxon>Bacillota</taxon>
        <taxon>Clostridia</taxon>
        <taxon>Eubacteriales</taxon>
        <taxon>Oscillospiraceae</taxon>
        <taxon>Ruminococcus</taxon>
    </lineage>
</organism>
<protein>
    <submittedName>
        <fullName evidence="1">Uncharacterized protein</fullName>
    </submittedName>
</protein>